<gene>
    <name evidence="2" type="ORF">KI387_000107</name>
</gene>
<name>A0AA38GRH6_TAXCH</name>
<sequence>MGSMEHSLASLEIFGSVRVDGESNKPLTGDQTGENVPGSGGGSGGSLLLFLDFLTLGNNSLVSSAGGHGGHIGGGGGGGGRIHFDWSNIATGDEYVPMANVRGTIYT</sequence>
<dbReference type="EMBL" id="JAHRHJ020000001">
    <property type="protein sequence ID" value="KAH9327999.1"/>
    <property type="molecule type" value="Genomic_DNA"/>
</dbReference>
<evidence type="ECO:0000313" key="2">
    <source>
        <dbReference type="EMBL" id="KAH9327999.1"/>
    </source>
</evidence>
<proteinExistence type="predicted"/>
<comment type="caution">
    <text evidence="2">The sequence shown here is derived from an EMBL/GenBank/DDBJ whole genome shotgun (WGS) entry which is preliminary data.</text>
</comment>
<dbReference type="AlphaFoldDB" id="A0AA38GRH6"/>
<reference evidence="2 3" key="1">
    <citation type="journal article" date="2021" name="Nat. Plants">
        <title>The Taxus genome provides insights into paclitaxel biosynthesis.</title>
        <authorList>
            <person name="Xiong X."/>
            <person name="Gou J."/>
            <person name="Liao Q."/>
            <person name="Li Y."/>
            <person name="Zhou Q."/>
            <person name="Bi G."/>
            <person name="Li C."/>
            <person name="Du R."/>
            <person name="Wang X."/>
            <person name="Sun T."/>
            <person name="Guo L."/>
            <person name="Liang H."/>
            <person name="Lu P."/>
            <person name="Wu Y."/>
            <person name="Zhang Z."/>
            <person name="Ro D.K."/>
            <person name="Shang Y."/>
            <person name="Huang S."/>
            <person name="Yan J."/>
        </authorList>
    </citation>
    <scope>NUCLEOTIDE SEQUENCE [LARGE SCALE GENOMIC DNA]</scope>
    <source>
        <strain evidence="2">Ta-2019</strain>
    </source>
</reference>
<evidence type="ECO:0000313" key="3">
    <source>
        <dbReference type="Proteomes" id="UP000824469"/>
    </source>
</evidence>
<dbReference type="Proteomes" id="UP000824469">
    <property type="component" value="Unassembled WGS sequence"/>
</dbReference>
<feature type="non-terminal residue" evidence="2">
    <location>
        <position position="1"/>
    </location>
</feature>
<dbReference type="PANTHER" id="PTHR31513">
    <property type="entry name" value="EPHRIN TYPE-B RECEPTOR"/>
    <property type="match status" value="1"/>
</dbReference>
<protein>
    <submittedName>
        <fullName evidence="2">Uncharacterized protein</fullName>
    </submittedName>
</protein>
<keyword evidence="3" id="KW-1185">Reference proteome</keyword>
<accession>A0AA38GRH6</accession>
<organism evidence="2 3">
    <name type="scientific">Taxus chinensis</name>
    <name type="common">Chinese yew</name>
    <name type="synonym">Taxus wallichiana var. chinensis</name>
    <dbReference type="NCBI Taxonomy" id="29808"/>
    <lineage>
        <taxon>Eukaryota</taxon>
        <taxon>Viridiplantae</taxon>
        <taxon>Streptophyta</taxon>
        <taxon>Embryophyta</taxon>
        <taxon>Tracheophyta</taxon>
        <taxon>Spermatophyta</taxon>
        <taxon>Pinopsida</taxon>
        <taxon>Pinidae</taxon>
        <taxon>Conifers II</taxon>
        <taxon>Cupressales</taxon>
        <taxon>Taxaceae</taxon>
        <taxon>Taxus</taxon>
    </lineage>
</organism>
<dbReference type="PANTHER" id="PTHR31513:SF2">
    <property type="entry name" value="MRAZ"/>
    <property type="match status" value="1"/>
</dbReference>
<feature type="compositionally biased region" description="Polar residues" evidence="1">
    <location>
        <begin position="25"/>
        <end position="34"/>
    </location>
</feature>
<feature type="non-terminal residue" evidence="2">
    <location>
        <position position="107"/>
    </location>
</feature>
<feature type="region of interest" description="Disordered" evidence="1">
    <location>
        <begin position="21"/>
        <end position="40"/>
    </location>
</feature>
<evidence type="ECO:0000256" key="1">
    <source>
        <dbReference type="SAM" id="MobiDB-lite"/>
    </source>
</evidence>